<gene>
    <name evidence="1" type="ORF">K443DRAFT_378535</name>
</gene>
<reference evidence="1 2" key="1">
    <citation type="submission" date="2014-04" db="EMBL/GenBank/DDBJ databases">
        <authorList>
            <consortium name="DOE Joint Genome Institute"/>
            <person name="Kuo A."/>
            <person name="Kohler A."/>
            <person name="Nagy L.G."/>
            <person name="Floudas D."/>
            <person name="Copeland A."/>
            <person name="Barry K.W."/>
            <person name="Cichocki N."/>
            <person name="Veneault-Fourrey C."/>
            <person name="LaButti K."/>
            <person name="Lindquist E.A."/>
            <person name="Lipzen A."/>
            <person name="Lundell T."/>
            <person name="Morin E."/>
            <person name="Murat C."/>
            <person name="Sun H."/>
            <person name="Tunlid A."/>
            <person name="Henrissat B."/>
            <person name="Grigoriev I.V."/>
            <person name="Hibbett D.S."/>
            <person name="Martin F."/>
            <person name="Nordberg H.P."/>
            <person name="Cantor M.N."/>
            <person name="Hua S.X."/>
        </authorList>
    </citation>
    <scope>NUCLEOTIDE SEQUENCE [LARGE SCALE GENOMIC DNA]</scope>
    <source>
        <strain evidence="1 2">LaAM-08-1</strain>
    </source>
</reference>
<organism evidence="1 2">
    <name type="scientific">Laccaria amethystina LaAM-08-1</name>
    <dbReference type="NCBI Taxonomy" id="1095629"/>
    <lineage>
        <taxon>Eukaryota</taxon>
        <taxon>Fungi</taxon>
        <taxon>Dikarya</taxon>
        <taxon>Basidiomycota</taxon>
        <taxon>Agaricomycotina</taxon>
        <taxon>Agaricomycetes</taxon>
        <taxon>Agaricomycetidae</taxon>
        <taxon>Agaricales</taxon>
        <taxon>Agaricineae</taxon>
        <taxon>Hydnangiaceae</taxon>
        <taxon>Laccaria</taxon>
    </lineage>
</organism>
<dbReference type="HOGENOM" id="CLU_2671445_0_0_1"/>
<dbReference type="Proteomes" id="UP000054477">
    <property type="component" value="Unassembled WGS sequence"/>
</dbReference>
<reference evidence="2" key="2">
    <citation type="submission" date="2015-01" db="EMBL/GenBank/DDBJ databases">
        <title>Evolutionary Origins and Diversification of the Mycorrhizal Mutualists.</title>
        <authorList>
            <consortium name="DOE Joint Genome Institute"/>
            <consortium name="Mycorrhizal Genomics Consortium"/>
            <person name="Kohler A."/>
            <person name="Kuo A."/>
            <person name="Nagy L.G."/>
            <person name="Floudas D."/>
            <person name="Copeland A."/>
            <person name="Barry K.W."/>
            <person name="Cichocki N."/>
            <person name="Veneault-Fourrey C."/>
            <person name="LaButti K."/>
            <person name="Lindquist E.A."/>
            <person name="Lipzen A."/>
            <person name="Lundell T."/>
            <person name="Morin E."/>
            <person name="Murat C."/>
            <person name="Riley R."/>
            <person name="Ohm R."/>
            <person name="Sun H."/>
            <person name="Tunlid A."/>
            <person name="Henrissat B."/>
            <person name="Grigoriev I.V."/>
            <person name="Hibbett D.S."/>
            <person name="Martin F."/>
        </authorList>
    </citation>
    <scope>NUCLEOTIDE SEQUENCE [LARGE SCALE GENOMIC DNA]</scope>
    <source>
        <strain evidence="2">LaAM-08-1</strain>
    </source>
</reference>
<keyword evidence="2" id="KW-1185">Reference proteome</keyword>
<evidence type="ECO:0000313" key="2">
    <source>
        <dbReference type="Proteomes" id="UP000054477"/>
    </source>
</evidence>
<protein>
    <submittedName>
        <fullName evidence="1">Uncharacterized protein</fullName>
    </submittedName>
</protein>
<evidence type="ECO:0000313" key="1">
    <source>
        <dbReference type="EMBL" id="KIK04975.1"/>
    </source>
</evidence>
<accession>A0A0C9WYV5</accession>
<sequence length="75" mass="7994">MIHAASAALAANFLSRNGTKICNGQTEAIVEAKDVLGFQFPMLDTQSRAIVNCVEQLKGDILDESVVSKIAGEFP</sequence>
<dbReference type="AlphaFoldDB" id="A0A0C9WYV5"/>
<dbReference type="EMBL" id="KN838564">
    <property type="protein sequence ID" value="KIK04975.1"/>
    <property type="molecule type" value="Genomic_DNA"/>
</dbReference>
<proteinExistence type="predicted"/>
<name>A0A0C9WYV5_9AGAR</name>